<dbReference type="SMART" id="SM00360">
    <property type="entry name" value="RRM"/>
    <property type="match status" value="1"/>
</dbReference>
<evidence type="ECO:0000256" key="2">
    <source>
        <dbReference type="PROSITE-ProRule" id="PRU00176"/>
    </source>
</evidence>
<feature type="region of interest" description="Disordered" evidence="3">
    <location>
        <begin position="1"/>
        <end position="33"/>
    </location>
</feature>
<dbReference type="InParanoid" id="A0A1E7FRS0"/>
<dbReference type="Gene3D" id="3.30.70.330">
    <property type="match status" value="1"/>
</dbReference>
<feature type="compositionally biased region" description="Acidic residues" evidence="3">
    <location>
        <begin position="8"/>
        <end position="28"/>
    </location>
</feature>
<evidence type="ECO:0000256" key="1">
    <source>
        <dbReference type="ARBA" id="ARBA00022884"/>
    </source>
</evidence>
<feature type="region of interest" description="Disordered" evidence="3">
    <location>
        <begin position="39"/>
        <end position="58"/>
    </location>
</feature>
<dbReference type="PROSITE" id="PS50102">
    <property type="entry name" value="RRM"/>
    <property type="match status" value="1"/>
</dbReference>
<gene>
    <name evidence="5" type="ORF">FRACYDRAFT_149773</name>
</gene>
<dbReference type="PANTHER" id="PTHR23236:SF11">
    <property type="entry name" value="EUKARYOTIC TRANSLATION INITIATION FACTOR 4H"/>
    <property type="match status" value="1"/>
</dbReference>
<name>A0A1E7FRS0_9STRA</name>
<dbReference type="InterPro" id="IPR000504">
    <property type="entry name" value="RRM_dom"/>
</dbReference>
<dbReference type="Proteomes" id="UP000095751">
    <property type="component" value="Unassembled WGS sequence"/>
</dbReference>
<evidence type="ECO:0000259" key="4">
    <source>
        <dbReference type="PROSITE" id="PS50102"/>
    </source>
</evidence>
<feature type="compositionally biased region" description="Basic and acidic residues" evidence="3">
    <location>
        <begin position="251"/>
        <end position="264"/>
    </location>
</feature>
<dbReference type="AlphaFoldDB" id="A0A1E7FRS0"/>
<feature type="region of interest" description="Disordered" evidence="3">
    <location>
        <begin position="158"/>
        <end position="264"/>
    </location>
</feature>
<dbReference type="KEGG" id="fcy:FRACYDRAFT_149773"/>
<dbReference type="OrthoDB" id="48651at2759"/>
<dbReference type="GO" id="GO:0003723">
    <property type="term" value="F:RNA binding"/>
    <property type="evidence" value="ECO:0007669"/>
    <property type="project" value="UniProtKB-UniRule"/>
</dbReference>
<dbReference type="InterPro" id="IPR012677">
    <property type="entry name" value="Nucleotide-bd_a/b_plait_sf"/>
</dbReference>
<feature type="compositionally biased region" description="Low complexity" evidence="3">
    <location>
        <begin position="158"/>
        <end position="186"/>
    </location>
</feature>
<sequence>MKSWADCSSDEEDYSSDDAAEEEEEQETLEPTALEKLQINNDGENPLNNSGGPGIREYDYPNQAPFNAFVGNLSYEISEVSHLQQALVDVVHDRLKEKINIIGAKICYERNSDNRNHRGFGYVELETLEELKIVMKLNDDAQAMLAGRKIQVDTANHQNRQNNRGGGSQQNNNNNNNNRGSFNRSQTGEKNNNSRERGGSFSRKQYDAKNTSKGGPPSEPPKRPSLMLAKRSKPVDGARTSTSSNIFGGAKARDEQAWEENRRA</sequence>
<reference evidence="5 6" key="1">
    <citation type="submission" date="2016-09" db="EMBL/GenBank/DDBJ databases">
        <title>Extensive genetic diversity and differential bi-allelic expression allows diatom success in the polar Southern Ocean.</title>
        <authorList>
            <consortium name="DOE Joint Genome Institute"/>
            <person name="Mock T."/>
            <person name="Otillar R.P."/>
            <person name="Strauss J."/>
            <person name="Dupont C."/>
            <person name="Frickenhaus S."/>
            <person name="Maumus F."/>
            <person name="Mcmullan M."/>
            <person name="Sanges R."/>
            <person name="Schmutz J."/>
            <person name="Toseland A."/>
            <person name="Valas R."/>
            <person name="Veluchamy A."/>
            <person name="Ward B.J."/>
            <person name="Allen A."/>
            <person name="Barry K."/>
            <person name="Falciatore A."/>
            <person name="Ferrante M."/>
            <person name="Fortunato A.E."/>
            <person name="Gloeckner G."/>
            <person name="Gruber A."/>
            <person name="Hipkin R."/>
            <person name="Janech M."/>
            <person name="Kroth P."/>
            <person name="Leese F."/>
            <person name="Lindquist E."/>
            <person name="Lyon B.R."/>
            <person name="Martin J."/>
            <person name="Mayer C."/>
            <person name="Parker M."/>
            <person name="Quesneville H."/>
            <person name="Raymond J."/>
            <person name="Uhlig C."/>
            <person name="Valentin K.U."/>
            <person name="Worden A.Z."/>
            <person name="Armbrust E.V."/>
            <person name="Bowler C."/>
            <person name="Green B."/>
            <person name="Moulton V."/>
            <person name="Van Oosterhout C."/>
            <person name="Grigoriev I."/>
        </authorList>
    </citation>
    <scope>NUCLEOTIDE SEQUENCE [LARGE SCALE GENOMIC DNA]</scope>
    <source>
        <strain evidence="5 6">CCMP1102</strain>
    </source>
</reference>
<evidence type="ECO:0000313" key="5">
    <source>
        <dbReference type="EMBL" id="OEU20814.1"/>
    </source>
</evidence>
<evidence type="ECO:0000256" key="3">
    <source>
        <dbReference type="SAM" id="MobiDB-lite"/>
    </source>
</evidence>
<keyword evidence="1 2" id="KW-0694">RNA-binding</keyword>
<dbReference type="InterPro" id="IPR035979">
    <property type="entry name" value="RBD_domain_sf"/>
</dbReference>
<feature type="compositionally biased region" description="Polar residues" evidence="3">
    <location>
        <begin position="39"/>
        <end position="50"/>
    </location>
</feature>
<protein>
    <recommendedName>
        <fullName evidence="4">RRM domain-containing protein</fullName>
    </recommendedName>
</protein>
<keyword evidence="6" id="KW-1185">Reference proteome</keyword>
<feature type="non-terminal residue" evidence="5">
    <location>
        <position position="264"/>
    </location>
</feature>
<dbReference type="EMBL" id="KV784354">
    <property type="protein sequence ID" value="OEU20814.1"/>
    <property type="molecule type" value="Genomic_DNA"/>
</dbReference>
<accession>A0A1E7FRS0</accession>
<dbReference type="PANTHER" id="PTHR23236">
    <property type="entry name" value="EUKARYOTIC TRANSLATION INITIATION FACTOR 4B/4H"/>
    <property type="match status" value="1"/>
</dbReference>
<feature type="domain" description="RRM" evidence="4">
    <location>
        <begin position="66"/>
        <end position="157"/>
    </location>
</feature>
<organism evidence="5 6">
    <name type="scientific">Fragilariopsis cylindrus CCMP1102</name>
    <dbReference type="NCBI Taxonomy" id="635003"/>
    <lineage>
        <taxon>Eukaryota</taxon>
        <taxon>Sar</taxon>
        <taxon>Stramenopiles</taxon>
        <taxon>Ochrophyta</taxon>
        <taxon>Bacillariophyta</taxon>
        <taxon>Bacillariophyceae</taxon>
        <taxon>Bacillariophycidae</taxon>
        <taxon>Bacillariales</taxon>
        <taxon>Bacillariaceae</taxon>
        <taxon>Fragilariopsis</taxon>
    </lineage>
</organism>
<proteinExistence type="predicted"/>
<evidence type="ECO:0000313" key="6">
    <source>
        <dbReference type="Proteomes" id="UP000095751"/>
    </source>
</evidence>
<dbReference type="SUPFAM" id="SSF54928">
    <property type="entry name" value="RNA-binding domain, RBD"/>
    <property type="match status" value="1"/>
</dbReference>